<dbReference type="AlphaFoldDB" id="A0AAD7GMR0"/>
<evidence type="ECO:0000313" key="1">
    <source>
        <dbReference type="EMBL" id="KAJ7698258.1"/>
    </source>
</evidence>
<keyword evidence="2" id="KW-1185">Reference proteome</keyword>
<dbReference type="InterPro" id="IPR032675">
    <property type="entry name" value="LRR_dom_sf"/>
</dbReference>
<dbReference type="Proteomes" id="UP001221757">
    <property type="component" value="Unassembled WGS sequence"/>
</dbReference>
<sequence length="441" mass="49329">MIHSLPRRSTRTKRPQRHCEFSVSLPLEIEFLILDEFVDDTVRLRRFCRICRAWGAHAQSLLFRDVCVRYRTAAPFLALLNTGDVGRYISALSVIEVSHWQRGYDQPILLDMIAPLVTKTMPNVRTLHISYRSFVRLAQLPPASHWGGISRLQLRFCKFADSDTLVAFIASFPRLESLDVFQCCTQDVRLGAKPAPLRSPIVMPGWHLKYLALGEFPQNALLDWMVAALTEITVAHLRILSLGPDASSFNALLAKIGGSLRELEVPGMHRWVLGPEVPLSICPCVALTTLTFSERSAYDLGRGIISVLAQFAAPSLATVAFQIHLNTGFLDIPWEDVGGALSTDAFRGLEAVAFSMWGGPFEGALLTPYDEAVLLMAERLPRLAARGLLRFSYAEDTTRTVYVPPAQEEEPLRESLRTRISRSVSGWLTRPRRTAVYAIEL</sequence>
<dbReference type="EMBL" id="JARKIE010000026">
    <property type="protein sequence ID" value="KAJ7698258.1"/>
    <property type="molecule type" value="Genomic_DNA"/>
</dbReference>
<name>A0AAD7GMR0_MYCRO</name>
<accession>A0AAD7GMR0</accession>
<gene>
    <name evidence="1" type="ORF">B0H17DRAFT_331841</name>
</gene>
<proteinExistence type="predicted"/>
<protein>
    <recommendedName>
        <fullName evidence="3">F-box domain-containing protein</fullName>
    </recommendedName>
</protein>
<comment type="caution">
    <text evidence="1">The sequence shown here is derived from an EMBL/GenBank/DDBJ whole genome shotgun (WGS) entry which is preliminary data.</text>
</comment>
<organism evidence="1 2">
    <name type="scientific">Mycena rosella</name>
    <name type="common">Pink bonnet</name>
    <name type="synonym">Agaricus rosellus</name>
    <dbReference type="NCBI Taxonomy" id="1033263"/>
    <lineage>
        <taxon>Eukaryota</taxon>
        <taxon>Fungi</taxon>
        <taxon>Dikarya</taxon>
        <taxon>Basidiomycota</taxon>
        <taxon>Agaricomycotina</taxon>
        <taxon>Agaricomycetes</taxon>
        <taxon>Agaricomycetidae</taxon>
        <taxon>Agaricales</taxon>
        <taxon>Marasmiineae</taxon>
        <taxon>Mycenaceae</taxon>
        <taxon>Mycena</taxon>
    </lineage>
</organism>
<dbReference type="SUPFAM" id="SSF52047">
    <property type="entry name" value="RNI-like"/>
    <property type="match status" value="1"/>
</dbReference>
<reference evidence="1" key="1">
    <citation type="submission" date="2023-03" db="EMBL/GenBank/DDBJ databases">
        <title>Massive genome expansion in bonnet fungi (Mycena s.s.) driven by repeated elements and novel gene families across ecological guilds.</title>
        <authorList>
            <consortium name="Lawrence Berkeley National Laboratory"/>
            <person name="Harder C.B."/>
            <person name="Miyauchi S."/>
            <person name="Viragh M."/>
            <person name="Kuo A."/>
            <person name="Thoen E."/>
            <person name="Andreopoulos B."/>
            <person name="Lu D."/>
            <person name="Skrede I."/>
            <person name="Drula E."/>
            <person name="Henrissat B."/>
            <person name="Morin E."/>
            <person name="Kohler A."/>
            <person name="Barry K."/>
            <person name="LaButti K."/>
            <person name="Morin E."/>
            <person name="Salamov A."/>
            <person name="Lipzen A."/>
            <person name="Mereny Z."/>
            <person name="Hegedus B."/>
            <person name="Baldrian P."/>
            <person name="Stursova M."/>
            <person name="Weitz H."/>
            <person name="Taylor A."/>
            <person name="Grigoriev I.V."/>
            <person name="Nagy L.G."/>
            <person name="Martin F."/>
            <person name="Kauserud H."/>
        </authorList>
    </citation>
    <scope>NUCLEOTIDE SEQUENCE</scope>
    <source>
        <strain evidence="1">CBHHK067</strain>
    </source>
</reference>
<dbReference type="Gene3D" id="3.80.10.10">
    <property type="entry name" value="Ribonuclease Inhibitor"/>
    <property type="match status" value="1"/>
</dbReference>
<evidence type="ECO:0000313" key="2">
    <source>
        <dbReference type="Proteomes" id="UP001221757"/>
    </source>
</evidence>
<evidence type="ECO:0008006" key="3">
    <source>
        <dbReference type="Google" id="ProtNLM"/>
    </source>
</evidence>